<comment type="caution">
    <text evidence="2">The sequence shown here is derived from an EMBL/GenBank/DDBJ whole genome shotgun (WGS) entry which is preliminary data.</text>
</comment>
<feature type="transmembrane region" description="Helical" evidence="1">
    <location>
        <begin position="46"/>
        <end position="65"/>
    </location>
</feature>
<keyword evidence="1" id="KW-0812">Transmembrane</keyword>
<accession>A0A8I1EA94</accession>
<organism evidence="2 3">
    <name type="scientific">Pseudomonas putida</name>
    <name type="common">Arthrobacter siderocapsulatus</name>
    <dbReference type="NCBI Taxonomy" id="303"/>
    <lineage>
        <taxon>Bacteria</taxon>
        <taxon>Pseudomonadati</taxon>
        <taxon>Pseudomonadota</taxon>
        <taxon>Gammaproteobacteria</taxon>
        <taxon>Pseudomonadales</taxon>
        <taxon>Pseudomonadaceae</taxon>
        <taxon>Pseudomonas</taxon>
    </lineage>
</organism>
<keyword evidence="1" id="KW-0472">Membrane</keyword>
<evidence type="ECO:0000313" key="3">
    <source>
        <dbReference type="Proteomes" id="UP000637061"/>
    </source>
</evidence>
<dbReference type="EMBL" id="JAEHTE010000001">
    <property type="protein sequence ID" value="MBI6882720.1"/>
    <property type="molecule type" value="Genomic_DNA"/>
</dbReference>
<proteinExistence type="predicted"/>
<evidence type="ECO:0000313" key="2">
    <source>
        <dbReference type="EMBL" id="MBI6882720.1"/>
    </source>
</evidence>
<sequence length="305" mass="33558">MALLLILPILVSGYLLCLKHPVLYINLHKFEGQLLYLHVARLGMRCLVQAFAVVGIVSALVSHVFNPTCWFEGTKIQLCRTTAWNLDYIEAIGIKVKEWGFAPTSGAADILAFMILVSAVAVMIPFIEPKITMRRMRRKKGISSDDAMKVHLARQATISSPMGSALIEAFVTRTELMLSMDDRKVYVGIMTEISHSSEVSGPNEEITIVPVISGYRDKDTLKVVYTTDYAAKAAANADIRLSPIILRQSNIVSITTFSQVIRKAFDEGNEDQGKQAKVEIPAGASFCIWGGPDGQRSAVKENPVN</sequence>
<keyword evidence="1" id="KW-1133">Transmembrane helix</keyword>
<name>A0A8I1EA94_PSEPU</name>
<protein>
    <submittedName>
        <fullName evidence="2">Uncharacterized protein</fullName>
    </submittedName>
</protein>
<reference evidence="2" key="1">
    <citation type="submission" date="2020-12" db="EMBL/GenBank/DDBJ databases">
        <title>Enhanced detection system for hospital associated transmission using whole genome sequencing surveillance.</title>
        <authorList>
            <person name="Harrison L.H."/>
            <person name="Van Tyne D."/>
            <person name="Marsh J.W."/>
            <person name="Griffith M.P."/>
            <person name="Snyder D.J."/>
            <person name="Cooper V.S."/>
            <person name="Mustapha M."/>
        </authorList>
    </citation>
    <scope>NUCLEOTIDE SEQUENCE</scope>
    <source>
        <strain evidence="2">PSB00042</strain>
    </source>
</reference>
<dbReference type="AlphaFoldDB" id="A0A8I1EA94"/>
<feature type="transmembrane region" description="Helical" evidence="1">
    <location>
        <begin position="6"/>
        <end position="25"/>
    </location>
</feature>
<gene>
    <name evidence="2" type="ORF">JEU22_02245</name>
</gene>
<evidence type="ECO:0000256" key="1">
    <source>
        <dbReference type="SAM" id="Phobius"/>
    </source>
</evidence>
<feature type="transmembrane region" description="Helical" evidence="1">
    <location>
        <begin position="110"/>
        <end position="127"/>
    </location>
</feature>
<dbReference type="RefSeq" id="WP_198746328.1">
    <property type="nucleotide sequence ID" value="NZ_JAEHTE010000001.1"/>
</dbReference>
<dbReference type="Proteomes" id="UP000637061">
    <property type="component" value="Unassembled WGS sequence"/>
</dbReference>